<dbReference type="RefSeq" id="WP_420040059.1">
    <property type="nucleotide sequence ID" value="NZ_CP128986.1"/>
</dbReference>
<sequence length="73" mass="8127">MTSRMNRRDFAQTVGQQVPVGRRAFRRHVQRMRGWAATDPRIDVAYAAYRRGLHGAQPTTAESSGQPEKGASA</sequence>
<gene>
    <name evidence="1" type="ORF">MP11Mi_34230</name>
</gene>
<evidence type="ECO:0000313" key="1">
    <source>
        <dbReference type="EMBL" id="WOC14308.1"/>
    </source>
</evidence>
<reference evidence="1" key="1">
    <citation type="submission" date="2023-06" db="EMBL/GenBank/DDBJ databases">
        <title>Gordonia sp. nov. and Pseudochrobactrum sp. nov., two species isolated from the burying beetle Nicrophorus vespilloides.</title>
        <authorList>
            <person name="Poehlein A."/>
            <person name="Guzman J."/>
            <person name="Daniel R."/>
            <person name="Vilcinskas A."/>
        </authorList>
    </citation>
    <scope>NUCLEOTIDE SEQUENCE</scope>
    <source>
        <strain evidence="1">MP11Mi</strain>
    </source>
</reference>
<protein>
    <submittedName>
        <fullName evidence="1">Uncharacterized protein</fullName>
    </submittedName>
</protein>
<dbReference type="EMBL" id="CP128986">
    <property type="protein sequence ID" value="WOC14308.1"/>
    <property type="molecule type" value="Genomic_DNA"/>
</dbReference>
<dbReference type="AlphaFoldDB" id="A0AA97GY07"/>
<name>A0AA97GY07_9ACTN</name>
<organism evidence="1">
    <name type="scientific">Gordonia sp. MP11Mi</name>
    <dbReference type="NCBI Taxonomy" id="3022769"/>
    <lineage>
        <taxon>Bacteria</taxon>
        <taxon>Bacillati</taxon>
        <taxon>Actinomycetota</taxon>
        <taxon>Actinomycetes</taxon>
        <taxon>Mycobacteriales</taxon>
        <taxon>Gordoniaceae</taxon>
        <taxon>Gordonia</taxon>
    </lineage>
</organism>
<proteinExistence type="predicted"/>
<accession>A0AA97GY07</accession>